<evidence type="ECO:0000313" key="1">
    <source>
        <dbReference type="EMBL" id="POY51489.1"/>
    </source>
</evidence>
<evidence type="ECO:0000313" key="2">
    <source>
        <dbReference type="EMBL" id="QPK13999.1"/>
    </source>
</evidence>
<dbReference type="Proteomes" id="UP000237284">
    <property type="component" value="Chromosome"/>
</dbReference>
<sequence length="210" mass="23483">MTTQAQKLGRESGDITPFAWLIWWAEDCLLQADPSWWGGNVRLPDSPSRRDWLHVNAAQLHRHFSLPPVLPPDPLASLIQMSALDTAQRETVLRLMSRVCQPVRHLEHSDAEGIWCERLAKALRPGLWLPSSITFSVSSSSAPPAAGYQDALALLRIRYGETCWPRLRLLFPRDWPGDGEHHCDTPTVSLPAARLNALCDALIWKASAPT</sequence>
<name>A0A855MLF9_9GAMM</name>
<dbReference type="EMBL" id="CP065030">
    <property type="protein sequence ID" value="QPK13999.1"/>
    <property type="molecule type" value="Genomic_DNA"/>
</dbReference>
<evidence type="ECO:0000313" key="3">
    <source>
        <dbReference type="Proteomes" id="UP000237284"/>
    </source>
</evidence>
<dbReference type="EMBL" id="PDVW01000002">
    <property type="protein sequence ID" value="POY51489.1"/>
    <property type="molecule type" value="Genomic_DNA"/>
</dbReference>
<reference evidence="2 3" key="2">
    <citation type="submission" date="2020-11" db="EMBL/GenBank/DDBJ databases">
        <title>Complete genome sequence of Pectobacterium versatile F131.</title>
        <authorList>
            <person name="Shirshikov F.V."/>
            <person name="Miroshnikov K."/>
            <person name="Toshakov S.V."/>
            <person name="Kabanova A.P."/>
            <person name="Barannik A.P."/>
            <person name="Shneider M."/>
            <person name="Ignatov A.N."/>
            <person name="Miroshnikov K.A."/>
            <person name="Mikhailova Y.V."/>
            <person name="Shelenkov A."/>
            <person name="Yanushevich Y.G."/>
            <person name="Evseev P.V."/>
        </authorList>
    </citation>
    <scope>NUCLEOTIDE SEQUENCE [LARGE SCALE GENOMIC DNA]</scope>
    <source>
        <strain evidence="2 3">F131</strain>
    </source>
</reference>
<gene>
    <name evidence="1" type="ORF">F131LOC_00362</name>
    <name evidence="2" type="ORF">F131LOC_011250</name>
</gene>
<organism evidence="1">
    <name type="scientific">Pectobacterium versatile</name>
    <dbReference type="NCBI Taxonomy" id="2488639"/>
    <lineage>
        <taxon>Bacteria</taxon>
        <taxon>Pseudomonadati</taxon>
        <taxon>Pseudomonadota</taxon>
        <taxon>Gammaproteobacteria</taxon>
        <taxon>Enterobacterales</taxon>
        <taxon>Pectobacteriaceae</taxon>
        <taxon>Pectobacterium</taxon>
    </lineage>
</organism>
<protein>
    <submittedName>
        <fullName evidence="2">Type III secretion protein</fullName>
    </submittedName>
</protein>
<dbReference type="RefSeq" id="WP_103970746.1">
    <property type="nucleotide sequence ID" value="NZ_CP065030.1"/>
</dbReference>
<accession>A0A855MLF9</accession>
<reference evidence="1" key="1">
    <citation type="submission" date="2017-12" db="EMBL/GenBank/DDBJ databases">
        <title>First report on the novel genomospecies/subspecies of Pectobacterium carotovorum in Russia.</title>
        <authorList>
            <person name="Shirshikov F.V."/>
            <person name="Miroshnikov K."/>
            <person name="Toshakov S.V."/>
            <person name="Kabanova A.P."/>
            <person name="Barannik A.P."/>
            <person name="Shneider M."/>
            <person name="Ignatov A.N."/>
            <person name="Miroshnikov K.A."/>
        </authorList>
    </citation>
    <scope>NUCLEOTIDE SEQUENCE [LARGE SCALE GENOMIC DNA]</scope>
    <source>
        <strain evidence="1">F131</strain>
    </source>
</reference>
<proteinExistence type="predicted"/>
<dbReference type="AlphaFoldDB" id="A0A855MLF9"/>